<evidence type="ECO:0000313" key="1">
    <source>
        <dbReference type="EMBL" id="GGA23802.1"/>
    </source>
</evidence>
<organism evidence="1 2">
    <name type="scientific">Neptunicoccus cionae</name>
    <dbReference type="NCBI Taxonomy" id="2035344"/>
    <lineage>
        <taxon>Bacteria</taxon>
        <taxon>Pseudomonadati</taxon>
        <taxon>Pseudomonadota</taxon>
        <taxon>Alphaproteobacteria</taxon>
        <taxon>Rhodobacterales</taxon>
        <taxon>Paracoccaceae</taxon>
        <taxon>Neptunicoccus</taxon>
    </lineage>
</organism>
<protein>
    <submittedName>
        <fullName evidence="1">Uncharacterized protein</fullName>
    </submittedName>
</protein>
<sequence length="673" mass="74850">MYRRGLKKPVPVSRDDAAATRDFYSKPSLDGSPTLDDLITDYETHLQFLVDKLRGADFSTQVKSSDASEVVAHLTMRAAYLRELIGVGASEMASAIDTLINNPTELLDGIRLLKHRVPSKFAAMATEEFEKRGFHLMTNISTKAIVRLLYFGIREDFDLLHANAIEQFADWVTVFEKNFTGMGQSAHTKILQDQLVPMERKRQLEALTWQVVKIAENDAPLADCVAIAKDENGWGPYLLASPKSTVCVILPLSPTKVIVGSGKQDWSEQAQQYTRHAVESCFSFYLSDQLQEKTEKDLSDLGHKARETVSGLTSSAIRGAIENFVAEASDDEHGIRSEASVAEGSKDFSYSVSLKDFADQEYAQKVANAVNEVVLAYAAICDVKNLDGITFAVDYEKAIAELDRGDGLRSVERNSTVSNANGVALPILVHRLDGQKTHLVMKAYLAEDFVSEIVDHKDAAVSLLLNCLGTVTFNSIVSNKFPDTVRFKHKDEYEGWLAQYNDTLLSTYFSISTTIPTVDMLSFYSDLAVDQLEAVIALTRGAGLAYELDGDHEKLFQCCASSVSSFLSAITRVLAAQSRFIGPKNPETVLLTRLSQVELLKWADLFAADMSMFIDQIDGWKEFEATYFINRHFERLLFEVGVFPDQLDDGSLYIHTSGDNRLNMRLNAQAPRH</sequence>
<keyword evidence="2" id="KW-1185">Reference proteome</keyword>
<accession>A0A916R2V0</accession>
<dbReference type="AlphaFoldDB" id="A0A916R2V0"/>
<reference evidence="1" key="1">
    <citation type="journal article" date="2014" name="Int. J. Syst. Evol. Microbiol.">
        <title>Complete genome sequence of Corynebacterium casei LMG S-19264T (=DSM 44701T), isolated from a smear-ripened cheese.</title>
        <authorList>
            <consortium name="US DOE Joint Genome Institute (JGI-PGF)"/>
            <person name="Walter F."/>
            <person name="Albersmeier A."/>
            <person name="Kalinowski J."/>
            <person name="Ruckert C."/>
        </authorList>
    </citation>
    <scope>NUCLEOTIDE SEQUENCE</scope>
    <source>
        <strain evidence="1">CGMCC 1.15880</strain>
    </source>
</reference>
<name>A0A916R2V0_9RHOB</name>
<evidence type="ECO:0000313" key="2">
    <source>
        <dbReference type="Proteomes" id="UP000628017"/>
    </source>
</evidence>
<reference evidence="1" key="2">
    <citation type="submission" date="2020-09" db="EMBL/GenBank/DDBJ databases">
        <authorList>
            <person name="Sun Q."/>
            <person name="Zhou Y."/>
        </authorList>
    </citation>
    <scope>NUCLEOTIDE SEQUENCE</scope>
    <source>
        <strain evidence="1">CGMCC 1.15880</strain>
    </source>
</reference>
<dbReference type="Proteomes" id="UP000628017">
    <property type="component" value="Unassembled WGS sequence"/>
</dbReference>
<gene>
    <name evidence="1" type="ORF">GCM10011498_25890</name>
</gene>
<proteinExistence type="predicted"/>
<comment type="caution">
    <text evidence="1">The sequence shown here is derived from an EMBL/GenBank/DDBJ whole genome shotgun (WGS) entry which is preliminary data.</text>
</comment>
<dbReference type="EMBL" id="BMKA01000003">
    <property type="protein sequence ID" value="GGA23802.1"/>
    <property type="molecule type" value="Genomic_DNA"/>
</dbReference>